<dbReference type="GO" id="GO:0008270">
    <property type="term" value="F:zinc ion binding"/>
    <property type="evidence" value="ECO:0007669"/>
    <property type="project" value="InterPro"/>
</dbReference>
<dbReference type="RefSeq" id="XP_018984513.1">
    <property type="nucleotide sequence ID" value="XM_019129233.1"/>
</dbReference>
<dbReference type="InterPro" id="IPR045462">
    <property type="entry name" value="aa-tRNA-synth_I_cd-bd"/>
</dbReference>
<dbReference type="GO" id="GO:0005739">
    <property type="term" value="C:mitochondrion"/>
    <property type="evidence" value="ECO:0007669"/>
    <property type="project" value="UniProtKB-SubCell"/>
</dbReference>
<dbReference type="Proteomes" id="UP000094336">
    <property type="component" value="Unassembled WGS sequence"/>
</dbReference>
<dbReference type="NCBIfam" id="TIGR00464">
    <property type="entry name" value="gltX_bact"/>
    <property type="match status" value="1"/>
</dbReference>
<evidence type="ECO:0000256" key="5">
    <source>
        <dbReference type="ARBA" id="ARBA00022741"/>
    </source>
</evidence>
<feature type="domain" description="Aminoacyl-tRNA synthetase class I anticodon-binding" evidence="14">
    <location>
        <begin position="404"/>
        <end position="537"/>
    </location>
</feature>
<evidence type="ECO:0000256" key="9">
    <source>
        <dbReference type="ARBA" id="ARBA00030865"/>
    </source>
</evidence>
<dbReference type="Gene3D" id="3.40.50.620">
    <property type="entry name" value="HUPs"/>
    <property type="match status" value="1"/>
</dbReference>
<dbReference type="GO" id="GO:0006424">
    <property type="term" value="P:glutamyl-tRNA aminoacylation"/>
    <property type="evidence" value="ECO:0007669"/>
    <property type="project" value="InterPro"/>
</dbReference>
<dbReference type="GO" id="GO:0005524">
    <property type="term" value="F:ATP binding"/>
    <property type="evidence" value="ECO:0007669"/>
    <property type="project" value="UniProtKB-KW"/>
</dbReference>
<dbReference type="AlphaFoldDB" id="A0A1E3QNC0"/>
<dbReference type="GeneID" id="30147086"/>
<evidence type="ECO:0000313" key="16">
    <source>
        <dbReference type="Proteomes" id="UP000094336"/>
    </source>
</evidence>
<reference evidence="16" key="1">
    <citation type="submission" date="2016-05" db="EMBL/GenBank/DDBJ databases">
        <title>Comparative genomics of biotechnologically important yeasts.</title>
        <authorList>
            <consortium name="DOE Joint Genome Institute"/>
            <person name="Riley R."/>
            <person name="Haridas S."/>
            <person name="Wolfe K.H."/>
            <person name="Lopes M.R."/>
            <person name="Hittinger C.T."/>
            <person name="Goker M."/>
            <person name="Salamov A."/>
            <person name="Wisecaver J."/>
            <person name="Long T.M."/>
            <person name="Aerts A.L."/>
            <person name="Barry K."/>
            <person name="Choi C."/>
            <person name="Clum A."/>
            <person name="Coughlan A.Y."/>
            <person name="Deshpande S."/>
            <person name="Douglass A.P."/>
            <person name="Hanson S.J."/>
            <person name="Klenk H.-P."/>
            <person name="Labutti K."/>
            <person name="Lapidus A."/>
            <person name="Lindquist E."/>
            <person name="Lipzen A."/>
            <person name="Meier-Kolthoff J.P."/>
            <person name="Ohm R.A."/>
            <person name="Otillar R.P."/>
            <person name="Pangilinan J."/>
            <person name="Peng Y."/>
            <person name="Rokas A."/>
            <person name="Rosa C.A."/>
            <person name="Scheuner C."/>
            <person name="Sibirny A.A."/>
            <person name="Slot J.C."/>
            <person name="Stielow J.B."/>
            <person name="Sun H."/>
            <person name="Kurtzman C.P."/>
            <person name="Blackwell M."/>
            <person name="Grigoriev I.V."/>
            <person name="Jeffries T.W."/>
        </authorList>
    </citation>
    <scope>NUCLEOTIDE SEQUENCE [LARGE SCALE GENOMIC DNA]</scope>
    <source>
        <strain evidence="16">NRRL Y-12698</strain>
    </source>
</reference>
<dbReference type="InterPro" id="IPR014729">
    <property type="entry name" value="Rossmann-like_a/b/a_fold"/>
</dbReference>
<evidence type="ECO:0000313" key="15">
    <source>
        <dbReference type="EMBL" id="ODQ79185.1"/>
    </source>
</evidence>
<keyword evidence="16" id="KW-1185">Reference proteome</keyword>
<evidence type="ECO:0000256" key="7">
    <source>
        <dbReference type="ARBA" id="ARBA00022917"/>
    </source>
</evidence>
<dbReference type="Gene3D" id="1.10.10.350">
    <property type="match status" value="1"/>
</dbReference>
<gene>
    <name evidence="15" type="ORF">BABINDRAFT_162227</name>
</gene>
<dbReference type="STRING" id="984486.A0A1E3QNC0"/>
<evidence type="ECO:0000256" key="1">
    <source>
        <dbReference type="ARBA" id="ARBA00004173"/>
    </source>
</evidence>
<dbReference type="CDD" id="cd00808">
    <property type="entry name" value="GluRS_core"/>
    <property type="match status" value="1"/>
</dbReference>
<evidence type="ECO:0000259" key="13">
    <source>
        <dbReference type="Pfam" id="PF00749"/>
    </source>
</evidence>
<dbReference type="OrthoDB" id="428822at2759"/>
<dbReference type="Pfam" id="PF00749">
    <property type="entry name" value="tRNA-synt_1c"/>
    <property type="match status" value="1"/>
</dbReference>
<dbReference type="InterPro" id="IPR020751">
    <property type="entry name" value="aa-tRNA-synth_I_codon-bd_sub2"/>
</dbReference>
<evidence type="ECO:0000256" key="11">
    <source>
        <dbReference type="RuleBase" id="RU363037"/>
    </source>
</evidence>
<dbReference type="PRINTS" id="PR00987">
    <property type="entry name" value="TRNASYNTHGLU"/>
</dbReference>
<dbReference type="InterPro" id="IPR020058">
    <property type="entry name" value="Glu/Gln-tRNA-synth_Ib_cat-dom"/>
</dbReference>
<dbReference type="SUPFAM" id="SSF48163">
    <property type="entry name" value="An anticodon-binding domain of class I aminoacyl-tRNA synthetases"/>
    <property type="match status" value="1"/>
</dbReference>
<dbReference type="EC" id="6.1.1.17" evidence="3"/>
<dbReference type="GO" id="GO:0004818">
    <property type="term" value="F:glutamate-tRNA ligase activity"/>
    <property type="evidence" value="ECO:0007669"/>
    <property type="project" value="UniProtKB-EC"/>
</dbReference>
<comment type="similarity">
    <text evidence="2">Belongs to the class-I aminoacyl-tRNA synthetase family. Glutamate--tRNA ligase type 1 subfamily.</text>
</comment>
<dbReference type="InterPro" id="IPR004527">
    <property type="entry name" value="Glu-tRNA-ligase_bac/mito"/>
</dbReference>
<dbReference type="InterPro" id="IPR049940">
    <property type="entry name" value="GluQ/Sye"/>
</dbReference>
<dbReference type="Pfam" id="PF19269">
    <property type="entry name" value="Anticodon_2"/>
    <property type="match status" value="1"/>
</dbReference>
<evidence type="ECO:0000256" key="6">
    <source>
        <dbReference type="ARBA" id="ARBA00022840"/>
    </source>
</evidence>
<evidence type="ECO:0000256" key="2">
    <source>
        <dbReference type="ARBA" id="ARBA00007894"/>
    </source>
</evidence>
<evidence type="ECO:0000259" key="14">
    <source>
        <dbReference type="Pfam" id="PF19269"/>
    </source>
</evidence>
<keyword evidence="4 11" id="KW-0436">Ligase</keyword>
<dbReference type="HAMAP" id="MF_00022">
    <property type="entry name" value="Glu_tRNA_synth_type1"/>
    <property type="match status" value="1"/>
</dbReference>
<feature type="compositionally biased region" description="Basic and acidic residues" evidence="12">
    <location>
        <begin position="34"/>
        <end position="43"/>
    </location>
</feature>
<feature type="region of interest" description="Disordered" evidence="12">
    <location>
        <begin position="32"/>
        <end position="57"/>
    </location>
</feature>
<dbReference type="GO" id="GO:0032543">
    <property type="term" value="P:mitochondrial translation"/>
    <property type="evidence" value="ECO:0007669"/>
    <property type="project" value="EnsemblFungi"/>
</dbReference>
<evidence type="ECO:0000256" key="4">
    <source>
        <dbReference type="ARBA" id="ARBA00022598"/>
    </source>
</evidence>
<proteinExistence type="inferred from homology"/>
<keyword evidence="7 11" id="KW-0648">Protein biosynthesis</keyword>
<sequence length="542" mass="61061">MFVPRYSRHNVAWSRLGVHPVRTLTKFSLKPKKSLAEKEEKRSVHPTSPARTRFAPSPTGHLHLGSLRTALYNYLLAKSTGGEFLLRLEDTDQKRLVPGAEKNIYESLEWCGLEVTEGPMTKAQPYGPYRQSDRADIYRQYSSKLLDSGHAYRCFCPKERLDSLRESAAKIQPPTNASYDRHCSHILAEASRARAEKESFTIRLKAPEVYPPFEDLLHGKLNLQPQVNLNDRRYDDPVLVKSDGLPTYHLANVIDDSLMKITHVVRGEEWLPSTPKHIAIYSALGWKPPQFVHIPLLTSTADKKLSKRSGDTGVWTMKQRGVLPEALVNFAALFGWAPVKASAKGVSVSEILSLEEMAKVFSLDDLTKGNAKVDDKKLNFFNKYYLGCRLKNPTQLLVLVEEYFAEYLKLYPNFTKAKFSTVLAKAGPSLTFVPELKGHAYLFTEPDLAGPEAIEFLQKHDILTVLRVLTLLVKYNCFNDFNSAVAEVLEKDGSVNKKYVFESFRYAVSGSIPGVKIPHLMEIMGEETVNQRLTAAIRMLGG</sequence>
<evidence type="ECO:0000256" key="8">
    <source>
        <dbReference type="ARBA" id="ARBA00023146"/>
    </source>
</evidence>
<keyword evidence="5 11" id="KW-0547">Nucleotide-binding</keyword>
<dbReference type="PANTHER" id="PTHR43311">
    <property type="entry name" value="GLUTAMATE--TRNA LIGASE"/>
    <property type="match status" value="1"/>
</dbReference>
<dbReference type="InterPro" id="IPR033910">
    <property type="entry name" value="GluRS_core"/>
</dbReference>
<comment type="subcellular location">
    <subcellularLocation>
        <location evidence="1">Mitochondrion</location>
    </subcellularLocation>
</comment>
<feature type="domain" description="Glutamyl/glutaminyl-tRNA synthetase class Ib catalytic" evidence="13">
    <location>
        <begin position="51"/>
        <end position="379"/>
    </location>
</feature>
<accession>A0A1E3QNC0</accession>
<dbReference type="PANTHER" id="PTHR43311:SF2">
    <property type="entry name" value="GLUTAMATE--TRNA LIGASE, MITOCHONDRIAL-RELATED"/>
    <property type="match status" value="1"/>
</dbReference>
<name>A0A1E3QNC0_9ASCO</name>
<evidence type="ECO:0000256" key="12">
    <source>
        <dbReference type="SAM" id="MobiDB-lite"/>
    </source>
</evidence>
<keyword evidence="6 11" id="KW-0067">ATP-binding</keyword>
<dbReference type="InterPro" id="IPR008925">
    <property type="entry name" value="aa_tRNA-synth_I_cd-bd_sf"/>
</dbReference>
<evidence type="ECO:0000256" key="3">
    <source>
        <dbReference type="ARBA" id="ARBA00012835"/>
    </source>
</evidence>
<organism evidence="15 16">
    <name type="scientific">Babjeviella inositovora NRRL Y-12698</name>
    <dbReference type="NCBI Taxonomy" id="984486"/>
    <lineage>
        <taxon>Eukaryota</taxon>
        <taxon>Fungi</taxon>
        <taxon>Dikarya</taxon>
        <taxon>Ascomycota</taxon>
        <taxon>Saccharomycotina</taxon>
        <taxon>Pichiomycetes</taxon>
        <taxon>Serinales incertae sedis</taxon>
        <taxon>Babjeviella</taxon>
    </lineage>
</organism>
<dbReference type="SUPFAM" id="SSF52374">
    <property type="entry name" value="Nucleotidylyl transferase"/>
    <property type="match status" value="1"/>
</dbReference>
<dbReference type="EMBL" id="KV454433">
    <property type="protein sequence ID" value="ODQ79185.1"/>
    <property type="molecule type" value="Genomic_DNA"/>
</dbReference>
<keyword evidence="8 11" id="KW-0030">Aminoacyl-tRNA synthetase</keyword>
<dbReference type="InterPro" id="IPR000924">
    <property type="entry name" value="Glu/Gln-tRNA-synth"/>
</dbReference>
<dbReference type="GO" id="GO:0000049">
    <property type="term" value="F:tRNA binding"/>
    <property type="evidence" value="ECO:0007669"/>
    <property type="project" value="InterPro"/>
</dbReference>
<dbReference type="FunFam" id="3.40.50.620:FF:000045">
    <property type="entry name" value="Glutamate--tRNA ligase, mitochondrial"/>
    <property type="match status" value="1"/>
</dbReference>
<evidence type="ECO:0000256" key="10">
    <source>
        <dbReference type="ARBA" id="ARBA00072917"/>
    </source>
</evidence>
<protein>
    <recommendedName>
        <fullName evidence="10">Glutamate--tRNA ligase, mitochondrial</fullName>
        <ecNumber evidence="3">6.1.1.17</ecNumber>
    </recommendedName>
    <alternativeName>
        <fullName evidence="9">Glutamyl-tRNA synthetase</fullName>
    </alternativeName>
</protein>